<comment type="caution">
    <text evidence="3">The sequence shown here is derived from an EMBL/GenBank/DDBJ whole genome shotgun (WGS) entry which is preliminary data.</text>
</comment>
<dbReference type="AlphaFoldDB" id="A0A261SEH9"/>
<dbReference type="OrthoDB" id="9800856at2"/>
<reference evidence="3 4" key="1">
    <citation type="submission" date="2017-05" db="EMBL/GenBank/DDBJ databases">
        <title>Complete and WGS of Bordetella genogroups.</title>
        <authorList>
            <person name="Spilker T."/>
            <person name="LiPuma J."/>
        </authorList>
    </citation>
    <scope>NUCLEOTIDE SEQUENCE [LARGE SCALE GENOMIC DNA]</scope>
    <source>
        <strain evidence="3 4">AU17610</strain>
    </source>
</reference>
<name>A0A261SEH9_9BORD</name>
<evidence type="ECO:0000313" key="3">
    <source>
        <dbReference type="EMBL" id="OZI35776.1"/>
    </source>
</evidence>
<dbReference type="GO" id="GO:0047617">
    <property type="term" value="F:fatty acyl-CoA hydrolase activity"/>
    <property type="evidence" value="ECO:0007669"/>
    <property type="project" value="TreeGrafter"/>
</dbReference>
<evidence type="ECO:0000313" key="4">
    <source>
        <dbReference type="Proteomes" id="UP000217005"/>
    </source>
</evidence>
<dbReference type="PANTHER" id="PTHR31793:SF27">
    <property type="entry name" value="NOVEL THIOESTERASE SUPERFAMILY DOMAIN AND SAPOSIN A-TYPE DOMAIN CONTAINING PROTEIN (0610012H03RIK)"/>
    <property type="match status" value="1"/>
</dbReference>
<comment type="similarity">
    <text evidence="1">Belongs to the 4-hydroxybenzoyl-CoA thioesterase family.</text>
</comment>
<dbReference type="Gene3D" id="3.10.129.10">
    <property type="entry name" value="Hotdog Thioesterase"/>
    <property type="match status" value="1"/>
</dbReference>
<keyword evidence="2" id="KW-0378">Hydrolase</keyword>
<dbReference type="PANTHER" id="PTHR31793">
    <property type="entry name" value="4-HYDROXYBENZOYL-COA THIOESTERASE FAMILY MEMBER"/>
    <property type="match status" value="1"/>
</dbReference>
<proteinExistence type="inferred from homology"/>
<sequence>MRSRGVHSVRIDVEVPFFDVDMMQVVWHGHYVKYLEQARCVLLADLGYDYPAMLASGYAWPVIDLQLRYVQPALFGQRLHVRAELVEWESRLKIHYLITDAASGERITRASSVQVAVDMATREMQLVSPAPMLAAVTARLTQLGVLP</sequence>
<evidence type="ECO:0000256" key="1">
    <source>
        <dbReference type="ARBA" id="ARBA00005953"/>
    </source>
</evidence>
<dbReference type="Proteomes" id="UP000217005">
    <property type="component" value="Unassembled WGS sequence"/>
</dbReference>
<protein>
    <submittedName>
        <fullName evidence="3">Thioesterase</fullName>
    </submittedName>
</protein>
<gene>
    <name evidence="3" type="ORF">CEG14_12015</name>
</gene>
<accession>A0A261SEH9</accession>
<dbReference type="InterPro" id="IPR050563">
    <property type="entry name" value="4-hydroxybenzoyl-CoA_TE"/>
</dbReference>
<dbReference type="RefSeq" id="WP_094826585.1">
    <property type="nucleotide sequence ID" value="NZ_NEVL01000003.1"/>
</dbReference>
<dbReference type="EMBL" id="NEVL01000003">
    <property type="protein sequence ID" value="OZI35776.1"/>
    <property type="molecule type" value="Genomic_DNA"/>
</dbReference>
<dbReference type="SUPFAM" id="SSF54637">
    <property type="entry name" value="Thioesterase/thiol ester dehydrase-isomerase"/>
    <property type="match status" value="1"/>
</dbReference>
<dbReference type="CDD" id="cd00586">
    <property type="entry name" value="4HBT"/>
    <property type="match status" value="1"/>
</dbReference>
<dbReference type="InterPro" id="IPR029069">
    <property type="entry name" value="HotDog_dom_sf"/>
</dbReference>
<organism evidence="3 4">
    <name type="scientific">Bordetella genomosp. 1</name>
    <dbReference type="NCBI Taxonomy" id="1395607"/>
    <lineage>
        <taxon>Bacteria</taxon>
        <taxon>Pseudomonadati</taxon>
        <taxon>Pseudomonadota</taxon>
        <taxon>Betaproteobacteria</taxon>
        <taxon>Burkholderiales</taxon>
        <taxon>Alcaligenaceae</taxon>
        <taxon>Bordetella</taxon>
    </lineage>
</organism>
<dbReference type="Pfam" id="PF13279">
    <property type="entry name" value="4HBT_2"/>
    <property type="match status" value="1"/>
</dbReference>
<evidence type="ECO:0000256" key="2">
    <source>
        <dbReference type="ARBA" id="ARBA00022801"/>
    </source>
</evidence>